<dbReference type="Gramene" id="OIW08966">
    <property type="protein sequence ID" value="OIW08966"/>
    <property type="gene ID" value="TanjilG_05942"/>
</dbReference>
<feature type="transmembrane region" description="Helical" evidence="1">
    <location>
        <begin position="47"/>
        <end position="76"/>
    </location>
</feature>
<name>A0A4P1REU6_LUPAN</name>
<dbReference type="AlphaFoldDB" id="A0A4P1REU6"/>
<accession>A0A4P1REU6</accession>
<dbReference type="PANTHER" id="PTHR36707:SF1">
    <property type="entry name" value="T20M3.17 PROTEIN"/>
    <property type="match status" value="1"/>
</dbReference>
<keyword evidence="1" id="KW-0472">Membrane</keyword>
<dbReference type="OrthoDB" id="773993at2759"/>
<evidence type="ECO:0000313" key="2">
    <source>
        <dbReference type="EMBL" id="OIW08966.1"/>
    </source>
</evidence>
<sequence length="426" mass="48303">MNLTGTETLYMTLEPKQTCHFCNLRNQVSGIYSKVENSNLSDKDKSYYAPFLLLGLANEFLALWLFLVASSCFLFSKNLNSFGKYRIKAAEEVSLPDRIVPNARANIENNATCHKYDAYSEISYLDKISYLDSLLSIELEEDTVWLSDSKSYELCSLEDPSTPLSRKYDSLSEILDIGSPNYLDSLQSLEGKESVRESYFDSLLSLEDEDTEWLTFEDPSSSTSLSQKCDSLSESDIGSPSYWDSLLKLEEKDNEWTYKGNCSALSSVSSVSSLTTTVQTEEFFGDEPLFWPFEEKLNWNYEKPWTSFCSSPRKRLVSEATSSPTPMIKECKQKINDALCSVKSTWSKSSAKIVVPLECEDHLNKTFLNENFASNFNDLPLGLEYLAMDQVLPIEALMGLKEFDGHEGLDTEFYGDNVFMLDKSLQ</sequence>
<keyword evidence="1" id="KW-0812">Transmembrane</keyword>
<keyword evidence="1" id="KW-1133">Transmembrane helix</keyword>
<keyword evidence="3" id="KW-1185">Reference proteome</keyword>
<gene>
    <name evidence="2" type="ORF">TanjilG_05942</name>
</gene>
<protein>
    <submittedName>
        <fullName evidence="2">Uncharacterized protein</fullName>
    </submittedName>
</protein>
<dbReference type="Proteomes" id="UP000188354">
    <property type="component" value="Chromosome LG06"/>
</dbReference>
<evidence type="ECO:0000313" key="3">
    <source>
        <dbReference type="Proteomes" id="UP000188354"/>
    </source>
</evidence>
<dbReference type="KEGG" id="lang:109351002"/>
<proteinExistence type="predicted"/>
<dbReference type="PANTHER" id="PTHR36707">
    <property type="entry name" value="T20M3.17 PROTEIN"/>
    <property type="match status" value="1"/>
</dbReference>
<organism evidence="2 3">
    <name type="scientific">Lupinus angustifolius</name>
    <name type="common">Narrow-leaved blue lupine</name>
    <dbReference type="NCBI Taxonomy" id="3871"/>
    <lineage>
        <taxon>Eukaryota</taxon>
        <taxon>Viridiplantae</taxon>
        <taxon>Streptophyta</taxon>
        <taxon>Embryophyta</taxon>
        <taxon>Tracheophyta</taxon>
        <taxon>Spermatophyta</taxon>
        <taxon>Magnoliopsida</taxon>
        <taxon>eudicotyledons</taxon>
        <taxon>Gunneridae</taxon>
        <taxon>Pentapetalae</taxon>
        <taxon>rosids</taxon>
        <taxon>fabids</taxon>
        <taxon>Fabales</taxon>
        <taxon>Fabaceae</taxon>
        <taxon>Papilionoideae</taxon>
        <taxon>50 kb inversion clade</taxon>
        <taxon>genistoids sensu lato</taxon>
        <taxon>core genistoids</taxon>
        <taxon>Genisteae</taxon>
        <taxon>Lupinus</taxon>
    </lineage>
</organism>
<dbReference type="EMBL" id="CM007366">
    <property type="protein sequence ID" value="OIW08966.1"/>
    <property type="molecule type" value="Genomic_DNA"/>
</dbReference>
<reference evidence="2 3" key="1">
    <citation type="journal article" date="2017" name="Plant Biotechnol. J.">
        <title>A comprehensive draft genome sequence for lupin (Lupinus angustifolius), an emerging health food: insights into plant-microbe interactions and legume evolution.</title>
        <authorList>
            <person name="Hane J.K."/>
            <person name="Ming Y."/>
            <person name="Kamphuis L.G."/>
            <person name="Nelson M.N."/>
            <person name="Garg G."/>
            <person name="Atkins C.A."/>
            <person name="Bayer P.E."/>
            <person name="Bravo A."/>
            <person name="Bringans S."/>
            <person name="Cannon S."/>
            <person name="Edwards D."/>
            <person name="Foley R."/>
            <person name="Gao L.L."/>
            <person name="Harrison M.J."/>
            <person name="Huang W."/>
            <person name="Hurgobin B."/>
            <person name="Li S."/>
            <person name="Liu C.W."/>
            <person name="McGrath A."/>
            <person name="Morahan G."/>
            <person name="Murray J."/>
            <person name="Weller J."/>
            <person name="Jian J."/>
            <person name="Singh K.B."/>
        </authorList>
    </citation>
    <scope>NUCLEOTIDE SEQUENCE [LARGE SCALE GENOMIC DNA]</scope>
    <source>
        <strain evidence="3">cv. Tanjil</strain>
        <tissue evidence="2">Whole plant</tissue>
    </source>
</reference>
<evidence type="ECO:0000256" key="1">
    <source>
        <dbReference type="SAM" id="Phobius"/>
    </source>
</evidence>